<dbReference type="Proteomes" id="UP000827892">
    <property type="component" value="Chromosome II"/>
</dbReference>
<evidence type="ECO:0000313" key="6">
    <source>
        <dbReference type="Proteomes" id="UP000829354"/>
    </source>
</evidence>
<keyword evidence="2" id="KW-0812">Transmembrane</keyword>
<dbReference type="KEGG" id="cbr:CBG_02677"/>
<name>A0AAE9EDF2_CAEBR</name>
<feature type="compositionally biased region" description="Pro residues" evidence="1">
    <location>
        <begin position="190"/>
        <end position="208"/>
    </location>
</feature>
<evidence type="ECO:0000256" key="2">
    <source>
        <dbReference type="SAM" id="Phobius"/>
    </source>
</evidence>
<keyword evidence="6" id="KW-1185">Reference proteome</keyword>
<evidence type="ECO:0000313" key="4">
    <source>
        <dbReference type="EMBL" id="UMM18448.1"/>
    </source>
</evidence>
<dbReference type="RefSeq" id="XP_002630944.2">
    <property type="nucleotide sequence ID" value="XM_002630898.2"/>
</dbReference>
<keyword evidence="2" id="KW-0472">Membrane</keyword>
<evidence type="ECO:0000313" key="3">
    <source>
        <dbReference type="EMBL" id="ULU06501.1"/>
    </source>
</evidence>
<reference evidence="3 5" key="2">
    <citation type="submission" date="2022-05" db="EMBL/GenBank/DDBJ databases">
        <title>Chromosome-level reference genomes for two strains of Caenorhabditis briggsae: an improved platform for comparative genomics.</title>
        <authorList>
            <person name="Stevens L."/>
            <person name="Andersen E.C."/>
        </authorList>
    </citation>
    <scope>NUCLEOTIDE SEQUENCE [LARGE SCALE GENOMIC DNA]</scope>
    <source>
        <strain evidence="3">QX1410_ONT</strain>
        <tissue evidence="3">Whole-organism</tissue>
    </source>
</reference>
<feature type="transmembrane region" description="Helical" evidence="2">
    <location>
        <begin position="7"/>
        <end position="30"/>
    </location>
</feature>
<organism evidence="4 6">
    <name type="scientific">Caenorhabditis briggsae</name>
    <dbReference type="NCBI Taxonomy" id="6238"/>
    <lineage>
        <taxon>Eukaryota</taxon>
        <taxon>Metazoa</taxon>
        <taxon>Ecdysozoa</taxon>
        <taxon>Nematoda</taxon>
        <taxon>Chromadorea</taxon>
        <taxon>Rhabditida</taxon>
        <taxon>Rhabditina</taxon>
        <taxon>Rhabditomorpha</taxon>
        <taxon>Rhabditoidea</taxon>
        <taxon>Rhabditidae</taxon>
        <taxon>Peloderinae</taxon>
        <taxon>Caenorhabditis</taxon>
    </lineage>
</organism>
<evidence type="ECO:0000313" key="5">
    <source>
        <dbReference type="Proteomes" id="UP000827892"/>
    </source>
</evidence>
<dbReference type="AlphaFoldDB" id="A0AAE9EDF2"/>
<dbReference type="Proteomes" id="UP000829354">
    <property type="component" value="Chromosome II"/>
</dbReference>
<feature type="transmembrane region" description="Helical" evidence="2">
    <location>
        <begin position="157"/>
        <end position="177"/>
    </location>
</feature>
<dbReference type="EMBL" id="CP092621">
    <property type="protein sequence ID" value="UMM18448.1"/>
    <property type="molecule type" value="Genomic_DNA"/>
</dbReference>
<reference evidence="4 6" key="1">
    <citation type="submission" date="2022-04" db="EMBL/GenBank/DDBJ databases">
        <title>Chromosome-level reference genomes for two strains of Caenorhabditis briggsae: an improved platform for comparative genomics.</title>
        <authorList>
            <person name="Stevens L."/>
            <person name="Andersen E."/>
        </authorList>
    </citation>
    <scope>NUCLEOTIDE SEQUENCE [LARGE SCALE GENOMIC DNA]</scope>
    <source>
        <strain evidence="4">VX34</strain>
        <tissue evidence="4">Whole-organism</tissue>
    </source>
</reference>
<gene>
    <name evidence="3" type="ORF">L3Y34_018390</name>
    <name evidence="4" type="ORF">L5515_014513</name>
</gene>
<protein>
    <submittedName>
        <fullName evidence="4">Uncharacterized protein</fullName>
    </submittedName>
</protein>
<keyword evidence="2" id="KW-1133">Transmembrane helix</keyword>
<feature type="compositionally biased region" description="Basic and acidic residues" evidence="1">
    <location>
        <begin position="214"/>
        <end position="223"/>
    </location>
</feature>
<dbReference type="EMBL" id="CP090892">
    <property type="protein sequence ID" value="ULU06501.1"/>
    <property type="molecule type" value="Genomic_DNA"/>
</dbReference>
<feature type="region of interest" description="Disordered" evidence="1">
    <location>
        <begin position="181"/>
        <end position="223"/>
    </location>
</feature>
<evidence type="ECO:0000256" key="1">
    <source>
        <dbReference type="SAM" id="MobiDB-lite"/>
    </source>
</evidence>
<proteinExistence type="predicted"/>
<sequence length="223" mass="26447">MFFGSRLWRICVFFTFIFSMLTFANLLSVLPLNMHTFDTLPEIVQKEIKGQAKIKLSEYKKRLATRQRLLPEQDLMLHLQPQICYQGEKSPEGQTPWPQEMTQYFCASNELANWCFKYNNLYQTTENVFPLPKGYCLHTSLSCYRVRRWNQALDDCHKWLCMATFFLVSIVLHSWYVKSQEPQQDRRPSLPSPPPPTRKLPKSGPIPPLRNLRSRHENYKSRR</sequence>
<accession>A0AAE9EDF2</accession>